<dbReference type="InterPro" id="IPR011990">
    <property type="entry name" value="TPR-like_helical_dom_sf"/>
</dbReference>
<keyword evidence="5" id="KW-1185">Reference proteome</keyword>
<dbReference type="OrthoDB" id="2017681at2759"/>
<dbReference type="EnsemblPlants" id="Pp3c15_17220V3.2">
    <property type="protein sequence ID" value="Pp3c15_17220V3.2"/>
    <property type="gene ID" value="Pp3c15_17220"/>
</dbReference>
<feature type="repeat" description="PPR" evidence="2">
    <location>
        <begin position="332"/>
        <end position="366"/>
    </location>
</feature>
<dbReference type="PANTHER" id="PTHR37381:SF1">
    <property type="entry name" value="PENTATRICOPEPTIDE REPEAT (PPR) SUPERFAMILY PROTEIN"/>
    <property type="match status" value="1"/>
</dbReference>
<dbReference type="InterPro" id="IPR002885">
    <property type="entry name" value="PPR_rpt"/>
</dbReference>
<reference evidence="3 5" key="1">
    <citation type="journal article" date="2008" name="Science">
        <title>The Physcomitrella genome reveals evolutionary insights into the conquest of land by plants.</title>
        <authorList>
            <person name="Rensing S."/>
            <person name="Lang D."/>
            <person name="Zimmer A."/>
            <person name="Terry A."/>
            <person name="Salamov A."/>
            <person name="Shapiro H."/>
            <person name="Nishiyama T."/>
            <person name="Perroud P.-F."/>
            <person name="Lindquist E."/>
            <person name="Kamisugi Y."/>
            <person name="Tanahashi T."/>
            <person name="Sakakibara K."/>
            <person name="Fujita T."/>
            <person name="Oishi K."/>
            <person name="Shin-I T."/>
            <person name="Kuroki Y."/>
            <person name="Toyoda A."/>
            <person name="Suzuki Y."/>
            <person name="Hashimoto A."/>
            <person name="Yamaguchi K."/>
            <person name="Sugano A."/>
            <person name="Kohara Y."/>
            <person name="Fujiyama A."/>
            <person name="Anterola A."/>
            <person name="Aoki S."/>
            <person name="Ashton N."/>
            <person name="Barbazuk W.B."/>
            <person name="Barker E."/>
            <person name="Bennetzen J."/>
            <person name="Bezanilla M."/>
            <person name="Blankenship R."/>
            <person name="Cho S.H."/>
            <person name="Dutcher S."/>
            <person name="Estelle M."/>
            <person name="Fawcett J.A."/>
            <person name="Gundlach H."/>
            <person name="Hanada K."/>
            <person name="Heyl A."/>
            <person name="Hicks K.A."/>
            <person name="Hugh J."/>
            <person name="Lohr M."/>
            <person name="Mayer K."/>
            <person name="Melkozernov A."/>
            <person name="Murata T."/>
            <person name="Nelson D."/>
            <person name="Pils B."/>
            <person name="Prigge M."/>
            <person name="Reiss B."/>
            <person name="Renner T."/>
            <person name="Rombauts S."/>
            <person name="Rushton P."/>
            <person name="Sanderfoot A."/>
            <person name="Schween G."/>
            <person name="Shiu S.-H."/>
            <person name="Stueber K."/>
            <person name="Theodoulou F.L."/>
            <person name="Tu H."/>
            <person name="Van de Peer Y."/>
            <person name="Verrier P.J."/>
            <person name="Waters E."/>
            <person name="Wood A."/>
            <person name="Yang L."/>
            <person name="Cove D."/>
            <person name="Cuming A."/>
            <person name="Hasebe M."/>
            <person name="Lucas S."/>
            <person name="Mishler D.B."/>
            <person name="Reski R."/>
            <person name="Grigoriev I."/>
            <person name="Quatrano R.S."/>
            <person name="Boore J.L."/>
        </authorList>
    </citation>
    <scope>NUCLEOTIDE SEQUENCE [LARGE SCALE GENOMIC DNA]</scope>
    <source>
        <strain evidence="4 5">cv. Gransden 2004</strain>
    </source>
</reference>
<evidence type="ECO:0000256" key="2">
    <source>
        <dbReference type="PROSITE-ProRule" id="PRU00708"/>
    </source>
</evidence>
<dbReference type="Gramene" id="Pp3c15_17220V3.2">
    <property type="protein sequence ID" value="Pp3c15_17220V3.2"/>
    <property type="gene ID" value="Pp3c15_17220"/>
</dbReference>
<dbReference type="OMA" id="EAMCITN"/>
<dbReference type="RefSeq" id="XP_024397014.1">
    <property type="nucleotide sequence ID" value="XM_024541246.2"/>
</dbReference>
<dbReference type="Proteomes" id="UP000006727">
    <property type="component" value="Chromosome 15"/>
</dbReference>
<evidence type="ECO:0000256" key="1">
    <source>
        <dbReference type="ARBA" id="ARBA00022737"/>
    </source>
</evidence>
<dbReference type="EMBL" id="ABEU02000015">
    <property type="protein sequence ID" value="PNR39573.1"/>
    <property type="molecule type" value="Genomic_DNA"/>
</dbReference>
<keyword evidence="1" id="KW-0677">Repeat</keyword>
<reference evidence="4" key="3">
    <citation type="submission" date="2020-12" db="UniProtKB">
        <authorList>
            <consortium name="EnsemblPlants"/>
        </authorList>
    </citation>
    <scope>IDENTIFICATION</scope>
</reference>
<proteinExistence type="predicted"/>
<dbReference type="PaxDb" id="3218-PP1S532_5V6.1"/>
<dbReference type="GeneID" id="112292595"/>
<evidence type="ECO:0000313" key="4">
    <source>
        <dbReference type="EnsemblPlants" id="Pp3c15_17220V3.1"/>
    </source>
</evidence>
<evidence type="ECO:0000313" key="3">
    <source>
        <dbReference type="EMBL" id="PNR39573.1"/>
    </source>
</evidence>
<reference evidence="3 5" key="2">
    <citation type="journal article" date="2018" name="Plant J.">
        <title>The Physcomitrella patens chromosome-scale assembly reveals moss genome structure and evolution.</title>
        <authorList>
            <person name="Lang D."/>
            <person name="Ullrich K.K."/>
            <person name="Murat F."/>
            <person name="Fuchs J."/>
            <person name="Jenkins J."/>
            <person name="Haas F.B."/>
            <person name="Piednoel M."/>
            <person name="Gundlach H."/>
            <person name="Van Bel M."/>
            <person name="Meyberg R."/>
            <person name="Vives C."/>
            <person name="Morata J."/>
            <person name="Symeonidi A."/>
            <person name="Hiss M."/>
            <person name="Muchero W."/>
            <person name="Kamisugi Y."/>
            <person name="Saleh O."/>
            <person name="Blanc G."/>
            <person name="Decker E.L."/>
            <person name="van Gessel N."/>
            <person name="Grimwood J."/>
            <person name="Hayes R.D."/>
            <person name="Graham S.W."/>
            <person name="Gunter L.E."/>
            <person name="McDaniel S.F."/>
            <person name="Hoernstein S.N.W."/>
            <person name="Larsson A."/>
            <person name="Li F.W."/>
            <person name="Perroud P.F."/>
            <person name="Phillips J."/>
            <person name="Ranjan P."/>
            <person name="Rokshar D.S."/>
            <person name="Rothfels C.J."/>
            <person name="Schneider L."/>
            <person name="Shu S."/>
            <person name="Stevenson D.W."/>
            <person name="Thummler F."/>
            <person name="Tillich M."/>
            <person name="Villarreal Aguilar J.C."/>
            <person name="Widiez T."/>
            <person name="Wong G.K."/>
            <person name="Wymore A."/>
            <person name="Zhang Y."/>
            <person name="Zimmer A.D."/>
            <person name="Quatrano R.S."/>
            <person name="Mayer K.F.X."/>
            <person name="Goodstein D."/>
            <person name="Casacuberta J.M."/>
            <person name="Vandepoele K."/>
            <person name="Reski R."/>
            <person name="Cuming A.C."/>
            <person name="Tuskan G.A."/>
            <person name="Maumus F."/>
            <person name="Salse J."/>
            <person name="Schmutz J."/>
            <person name="Rensing S.A."/>
        </authorList>
    </citation>
    <scope>NUCLEOTIDE SEQUENCE [LARGE SCALE GENOMIC DNA]</scope>
    <source>
        <strain evidence="4 5">cv. Gransden 2004</strain>
    </source>
</reference>
<accession>A0A2K1JDH1</accession>
<dbReference type="EnsemblPlants" id="Pp3c15_17220V3.1">
    <property type="protein sequence ID" value="Pp3c15_17220V3.1"/>
    <property type="gene ID" value="Pp3c15_17220"/>
</dbReference>
<name>A0A2K1JDH1_PHYPA</name>
<dbReference type="PROSITE" id="PS51375">
    <property type="entry name" value="PPR"/>
    <property type="match status" value="1"/>
</dbReference>
<gene>
    <name evidence="4" type="primary">LOC112292595</name>
    <name evidence="3" type="ORF">PHYPA_019852</name>
</gene>
<dbReference type="AlphaFoldDB" id="A0A2K1JDH1"/>
<organism evidence="3">
    <name type="scientific">Physcomitrium patens</name>
    <name type="common">Spreading-leaved earth moss</name>
    <name type="synonym">Physcomitrella patens</name>
    <dbReference type="NCBI Taxonomy" id="3218"/>
    <lineage>
        <taxon>Eukaryota</taxon>
        <taxon>Viridiplantae</taxon>
        <taxon>Streptophyta</taxon>
        <taxon>Embryophyta</taxon>
        <taxon>Bryophyta</taxon>
        <taxon>Bryophytina</taxon>
        <taxon>Bryopsida</taxon>
        <taxon>Funariidae</taxon>
        <taxon>Funariales</taxon>
        <taxon>Funariaceae</taxon>
        <taxon>Physcomitrium</taxon>
    </lineage>
</organism>
<sequence length="745" mass="79542">MASVLSGPCLCAASSVHTPREWFSRCKGDAEDRGEVLGTSLASCKRNRMVVQGCAAGLNVGVGCLVSRSGYQSRRGIRSFRSLTASRISSRELRNSELESECIFAIGNHGVGQDWRLEVAEVWGVKGRQCGRCVSIFAAAGEGQGNVAESSGEVDDSNVGLENVIGKGSRVGGDKSVEIEDSSLRGESDVGDGMQSPLSENLEDLGKIAESATARVFENAGRKSKFTEGSRMAEEGASNAAVVLDGAGFWRQVALATDAGVALEMIAEKAGSQGGVVSNEDCSKLILEALVLGNSELAFSVLNAMRSSVIQRRIGRDEKSSFIESWRWAQPNVNTYATLVRGLAASLRVADAIEVVADVRRRGVPAGDEVPFGKVIGCPTCRTALAVVQPQQGVQVAPCAKCRYEYELMSGTVVECESESISMNISVFERGFRLVKLLKRPVPAAVHSLVVRAPDGLARTHRCATESADIPAQEGERVTVISAAPANAVRGIGPFKTNARAPGWRPSEPMAITNHVTGRISSLSRPPPKSGSGAAFDASLIIPAVLLFASSDAATALIDPSLPRAIAIGAASVVAIGGATNAFVLPRINQLPQRTVDALALRQQLLAQHEKLQARLEDLTQAAADDVRMLARMCQLQNKMEAVNEPTYSARMERVQKARETLDERLEGRLELIYSYAKIASMIEIEVEMDIDVLAAEGAGASAITEQIERLMEVEDLQKAWRLQAEANDEVERLLQSAPLLNDSG</sequence>
<protein>
    <submittedName>
        <fullName evidence="3 4">Uncharacterized protein</fullName>
    </submittedName>
</protein>
<dbReference type="Gene3D" id="1.25.40.10">
    <property type="entry name" value="Tetratricopeptide repeat domain"/>
    <property type="match status" value="1"/>
</dbReference>
<dbReference type="PANTHER" id="PTHR37381">
    <property type="entry name" value="PENTATRICOPEPTIDE REPEAT (PPR) SUPERFAMILY PROTEIN"/>
    <property type="match status" value="1"/>
</dbReference>
<dbReference type="Gramene" id="Pp3c15_17220V3.1">
    <property type="protein sequence ID" value="Pp3c15_17220V3.1"/>
    <property type="gene ID" value="Pp3c15_17220"/>
</dbReference>
<evidence type="ECO:0000313" key="5">
    <source>
        <dbReference type="Proteomes" id="UP000006727"/>
    </source>
</evidence>